<proteinExistence type="predicted"/>
<organism evidence="2 3">
    <name type="scientific">Allosphingosinicella indica</name>
    <dbReference type="NCBI Taxonomy" id="941907"/>
    <lineage>
        <taxon>Bacteria</taxon>
        <taxon>Pseudomonadati</taxon>
        <taxon>Pseudomonadota</taxon>
        <taxon>Alphaproteobacteria</taxon>
        <taxon>Sphingomonadales</taxon>
        <taxon>Sphingomonadaceae</taxon>
        <taxon>Allosphingosinicella</taxon>
    </lineage>
</organism>
<evidence type="ECO:0000313" key="2">
    <source>
        <dbReference type="EMBL" id="SMF69575.1"/>
    </source>
</evidence>
<gene>
    <name evidence="2" type="ORF">SAMN06295910_1746</name>
</gene>
<sequence length="51" mass="5480">MHILKKLENPFVLAVNGFVLGAALVWTTGLMRDEPAQVVPASASSYQIPQA</sequence>
<reference evidence="3" key="1">
    <citation type="submission" date="2017-04" db="EMBL/GenBank/DDBJ databases">
        <authorList>
            <person name="Varghese N."/>
            <person name="Submissions S."/>
        </authorList>
    </citation>
    <scope>NUCLEOTIDE SEQUENCE [LARGE SCALE GENOMIC DNA]</scope>
    <source>
        <strain evidence="3">Dd16</strain>
    </source>
</reference>
<name>A0A1X7GII9_9SPHN</name>
<protein>
    <submittedName>
        <fullName evidence="2">Uncharacterized protein</fullName>
    </submittedName>
</protein>
<dbReference type="RefSeq" id="WP_157123757.1">
    <property type="nucleotide sequence ID" value="NZ_LT840185.1"/>
</dbReference>
<keyword evidence="1" id="KW-1133">Transmembrane helix</keyword>
<evidence type="ECO:0000256" key="1">
    <source>
        <dbReference type="SAM" id="Phobius"/>
    </source>
</evidence>
<keyword evidence="3" id="KW-1185">Reference proteome</keyword>
<keyword evidence="1" id="KW-0472">Membrane</keyword>
<dbReference type="STRING" id="941907.SAMN06295910_1746"/>
<dbReference type="Proteomes" id="UP000192934">
    <property type="component" value="Chromosome I"/>
</dbReference>
<accession>A0A1X7GII9</accession>
<feature type="transmembrane region" description="Helical" evidence="1">
    <location>
        <begin position="12"/>
        <end position="31"/>
    </location>
</feature>
<dbReference type="EMBL" id="LT840185">
    <property type="protein sequence ID" value="SMF69575.1"/>
    <property type="molecule type" value="Genomic_DNA"/>
</dbReference>
<keyword evidence="1" id="KW-0812">Transmembrane</keyword>
<evidence type="ECO:0000313" key="3">
    <source>
        <dbReference type="Proteomes" id="UP000192934"/>
    </source>
</evidence>
<dbReference type="AlphaFoldDB" id="A0A1X7GII9"/>